<protein>
    <recommendedName>
        <fullName evidence="3">Pentacotripeptide-repeat region of PRORP domain-containing protein</fullName>
    </recommendedName>
</protein>
<feature type="compositionally biased region" description="Low complexity" evidence="1">
    <location>
        <begin position="62"/>
        <end position="75"/>
    </location>
</feature>
<reference evidence="2" key="1">
    <citation type="submission" date="2021-01" db="EMBL/GenBank/DDBJ databases">
        <authorList>
            <person name="Corre E."/>
            <person name="Pelletier E."/>
            <person name="Niang G."/>
            <person name="Scheremetjew M."/>
            <person name="Finn R."/>
            <person name="Kale V."/>
            <person name="Holt S."/>
            <person name="Cochrane G."/>
            <person name="Meng A."/>
            <person name="Brown T."/>
            <person name="Cohen L."/>
        </authorList>
    </citation>
    <scope>NUCLEOTIDE SEQUENCE</scope>
    <source>
        <strain evidence="2">SL-175</strain>
    </source>
</reference>
<dbReference type="EMBL" id="HBFC01003904">
    <property type="protein sequence ID" value="CAD8699394.1"/>
    <property type="molecule type" value="Transcribed_RNA"/>
</dbReference>
<evidence type="ECO:0008006" key="3">
    <source>
        <dbReference type="Google" id="ProtNLM"/>
    </source>
</evidence>
<evidence type="ECO:0000313" key="2">
    <source>
        <dbReference type="EMBL" id="CAD8699394.1"/>
    </source>
</evidence>
<organism evidence="2">
    <name type="scientific">Mantoniella antarctica</name>
    <dbReference type="NCBI Taxonomy" id="81844"/>
    <lineage>
        <taxon>Eukaryota</taxon>
        <taxon>Viridiplantae</taxon>
        <taxon>Chlorophyta</taxon>
        <taxon>Mamiellophyceae</taxon>
        <taxon>Mamiellales</taxon>
        <taxon>Mamiellaceae</taxon>
        <taxon>Mantoniella</taxon>
    </lineage>
</organism>
<gene>
    <name evidence="2" type="ORF">MANT1106_LOCUS2076</name>
</gene>
<dbReference type="InterPro" id="IPR011990">
    <property type="entry name" value="TPR-like_helical_dom_sf"/>
</dbReference>
<dbReference type="AlphaFoldDB" id="A0A7S0SAW1"/>
<accession>A0A7S0SAW1</accession>
<sequence>MSRAGLLLTIGCGFVSPGQGRPERRRRLAVAARAMAATEDEQQRIRVDGNPVADPDKAAASPKRAPAGGRGQGPARLRAPISAGVAAGAGVGARAGDVGGAGAGAGGAAAKRVVRRRRSPLGEDRGVKRTEDEKALAMKRLKAKAAAPVVSRLCASIADACTRDEHKVARASFEELKAVAGTGGTPPATVFEDMLGLYLRLRMPSSAEGVFVDLMAAGHAPTEEVCWNLLETFENAGEKTCAEKVLAYMESRGMS</sequence>
<feature type="region of interest" description="Disordered" evidence="1">
    <location>
        <begin position="35"/>
        <end position="75"/>
    </location>
</feature>
<name>A0A7S0SAW1_9CHLO</name>
<evidence type="ECO:0000256" key="1">
    <source>
        <dbReference type="SAM" id="MobiDB-lite"/>
    </source>
</evidence>
<dbReference type="Gene3D" id="1.25.40.10">
    <property type="entry name" value="Tetratricopeptide repeat domain"/>
    <property type="match status" value="1"/>
</dbReference>
<proteinExistence type="predicted"/>